<feature type="transmembrane region" description="Helical" evidence="1">
    <location>
        <begin position="104"/>
        <end position="126"/>
    </location>
</feature>
<reference evidence="2 3" key="1">
    <citation type="journal article" date="2019" name="Int. J. Syst. Evol. Microbiol.">
        <title>The Global Catalogue of Microorganisms (GCM) 10K type strain sequencing project: providing services to taxonomists for standard genome sequencing and annotation.</title>
        <authorList>
            <consortium name="The Broad Institute Genomics Platform"/>
            <consortium name="The Broad Institute Genome Sequencing Center for Infectious Disease"/>
            <person name="Wu L."/>
            <person name="Ma J."/>
        </authorList>
    </citation>
    <scope>NUCLEOTIDE SEQUENCE [LARGE SCALE GENOMIC DNA]</scope>
    <source>
        <strain evidence="2 3">JCM 6238</strain>
    </source>
</reference>
<feature type="transmembrane region" description="Helical" evidence="1">
    <location>
        <begin position="289"/>
        <end position="311"/>
    </location>
</feature>
<proteinExistence type="predicted"/>
<dbReference type="Proteomes" id="UP001501584">
    <property type="component" value="Unassembled WGS sequence"/>
</dbReference>
<protein>
    <submittedName>
        <fullName evidence="2">Uncharacterized protein</fullName>
    </submittedName>
</protein>
<feature type="transmembrane region" description="Helical" evidence="1">
    <location>
        <begin position="24"/>
        <end position="46"/>
    </location>
</feature>
<comment type="caution">
    <text evidence="2">The sequence shown here is derived from an EMBL/GenBank/DDBJ whole genome shotgun (WGS) entry which is preliminary data.</text>
</comment>
<feature type="transmembrane region" description="Helical" evidence="1">
    <location>
        <begin position="172"/>
        <end position="192"/>
    </location>
</feature>
<organism evidence="2 3">
    <name type="scientific">Glycomyces rutgersensis</name>
    <dbReference type="NCBI Taxonomy" id="58115"/>
    <lineage>
        <taxon>Bacteria</taxon>
        <taxon>Bacillati</taxon>
        <taxon>Actinomycetota</taxon>
        <taxon>Actinomycetes</taxon>
        <taxon>Glycomycetales</taxon>
        <taxon>Glycomycetaceae</taxon>
        <taxon>Glycomyces</taxon>
    </lineage>
</organism>
<feature type="transmembrane region" description="Helical" evidence="1">
    <location>
        <begin position="256"/>
        <end position="277"/>
    </location>
</feature>
<keyword evidence="3" id="KW-1185">Reference proteome</keyword>
<evidence type="ECO:0000256" key="1">
    <source>
        <dbReference type="SAM" id="Phobius"/>
    </source>
</evidence>
<evidence type="ECO:0000313" key="3">
    <source>
        <dbReference type="Proteomes" id="UP001501584"/>
    </source>
</evidence>
<dbReference type="RefSeq" id="WP_310285874.1">
    <property type="nucleotide sequence ID" value="NZ_BAAASX010000002.1"/>
</dbReference>
<feature type="transmembrane region" description="Helical" evidence="1">
    <location>
        <begin position="147"/>
        <end position="166"/>
    </location>
</feature>
<accession>A0ABN3F8Z9</accession>
<sequence length="388" mass="40894">MIDATRSLLTAIDPGFASASDAEVVFALAVGSMLAWIALKFVADIARDAAKFAKGQVDQRFWREPGKIRILIGLVLLAVAYGFYGADQPRPLGEALLDLGRNQFLSIMPIAILTQWLLLIMFWLLFGRLTGVPFKELLKPVGTIASGTVAIALELAPFTLGALALIGGDTAVAAAGFGAMFALNLALALLTAARERRKPPEARDTRFWVRNPLALALLLTVLLSVLFVLVAVLVAFAYAVYTFFTGSGPAALTPAAVIRGELVAVSVVFLVSCFRFRSDSLTEVEAPPAVLHFADLSLALSAAFVAATGVAGSPVVLGSVPPWLLAVGPPLTVAAMVFGIYLTRMRDATPRWSVCLAVSVAAAFLVLPATKGVTALLALFLPTVTAPF</sequence>
<feature type="transmembrane region" description="Helical" evidence="1">
    <location>
        <begin position="67"/>
        <end position="84"/>
    </location>
</feature>
<dbReference type="EMBL" id="BAAASX010000002">
    <property type="protein sequence ID" value="GAA2324100.1"/>
    <property type="molecule type" value="Genomic_DNA"/>
</dbReference>
<keyword evidence="1" id="KW-1133">Transmembrane helix</keyword>
<feature type="transmembrane region" description="Helical" evidence="1">
    <location>
        <begin position="354"/>
        <end position="381"/>
    </location>
</feature>
<evidence type="ECO:0000313" key="2">
    <source>
        <dbReference type="EMBL" id="GAA2324100.1"/>
    </source>
</evidence>
<feature type="transmembrane region" description="Helical" evidence="1">
    <location>
        <begin position="213"/>
        <end position="244"/>
    </location>
</feature>
<keyword evidence="1" id="KW-0472">Membrane</keyword>
<keyword evidence="1" id="KW-0812">Transmembrane</keyword>
<name>A0ABN3F8Z9_9ACTN</name>
<gene>
    <name evidence="2" type="ORF">GCM10010403_12840</name>
</gene>
<feature type="transmembrane region" description="Helical" evidence="1">
    <location>
        <begin position="323"/>
        <end position="342"/>
    </location>
</feature>